<evidence type="ECO:0000256" key="6">
    <source>
        <dbReference type="ARBA" id="ARBA00023136"/>
    </source>
</evidence>
<dbReference type="SUPFAM" id="SSF52096">
    <property type="entry name" value="ClpP/crotonase"/>
    <property type="match status" value="2"/>
</dbReference>
<dbReference type="PANTHER" id="PTHR33209">
    <property type="entry name" value="PROTEASE 4"/>
    <property type="match status" value="1"/>
</dbReference>
<evidence type="ECO:0000256" key="5">
    <source>
        <dbReference type="ARBA" id="ARBA00022825"/>
    </source>
</evidence>
<reference evidence="9 10" key="1">
    <citation type="submission" date="2020-02" db="EMBL/GenBank/DDBJ databases">
        <title>Draft genome sequence of Haematococcus lacustris strain NIES-144.</title>
        <authorList>
            <person name="Morimoto D."/>
            <person name="Nakagawa S."/>
            <person name="Yoshida T."/>
            <person name="Sawayama S."/>
        </authorList>
    </citation>
    <scope>NUCLEOTIDE SEQUENCE [LARGE SCALE GENOMIC DNA]</scope>
    <source>
        <strain evidence="9 10">NIES-144</strain>
    </source>
</reference>
<comment type="similarity">
    <text evidence="2">Belongs to the peptidase S49 family.</text>
</comment>
<dbReference type="InterPro" id="IPR029045">
    <property type="entry name" value="ClpP/crotonase-like_dom_sf"/>
</dbReference>
<proteinExistence type="inferred from homology"/>
<dbReference type="EMBL" id="BLLF01002030">
    <property type="protein sequence ID" value="GFH22384.1"/>
    <property type="molecule type" value="Genomic_DNA"/>
</dbReference>
<evidence type="ECO:0000256" key="3">
    <source>
        <dbReference type="ARBA" id="ARBA00022670"/>
    </source>
</evidence>
<feature type="active site" description="Nucleophile" evidence="7">
    <location>
        <position position="419"/>
    </location>
</feature>
<evidence type="ECO:0000256" key="2">
    <source>
        <dbReference type="ARBA" id="ARBA00008683"/>
    </source>
</evidence>
<protein>
    <recommendedName>
        <fullName evidence="8">Peptidase S49 domain-containing protein</fullName>
    </recommendedName>
</protein>
<evidence type="ECO:0000256" key="1">
    <source>
        <dbReference type="ARBA" id="ARBA00004370"/>
    </source>
</evidence>
<dbReference type="CDD" id="cd07018">
    <property type="entry name" value="S49_SppA_67K_type"/>
    <property type="match status" value="1"/>
</dbReference>
<dbReference type="AlphaFoldDB" id="A0A699ZUJ9"/>
<organism evidence="9 10">
    <name type="scientific">Haematococcus lacustris</name>
    <name type="common">Green alga</name>
    <name type="synonym">Haematococcus pluvialis</name>
    <dbReference type="NCBI Taxonomy" id="44745"/>
    <lineage>
        <taxon>Eukaryota</taxon>
        <taxon>Viridiplantae</taxon>
        <taxon>Chlorophyta</taxon>
        <taxon>core chlorophytes</taxon>
        <taxon>Chlorophyceae</taxon>
        <taxon>CS clade</taxon>
        <taxon>Chlamydomonadales</taxon>
        <taxon>Haematococcaceae</taxon>
        <taxon>Haematococcus</taxon>
    </lineage>
</organism>
<feature type="non-terminal residue" evidence="9">
    <location>
        <position position="1"/>
    </location>
</feature>
<accession>A0A699ZUJ9</accession>
<dbReference type="InterPro" id="IPR002142">
    <property type="entry name" value="Peptidase_S49"/>
</dbReference>
<evidence type="ECO:0000313" key="9">
    <source>
        <dbReference type="EMBL" id="GFH22384.1"/>
    </source>
</evidence>
<evidence type="ECO:0000313" key="10">
    <source>
        <dbReference type="Proteomes" id="UP000485058"/>
    </source>
</evidence>
<keyword evidence="3" id="KW-0645">Protease</keyword>
<evidence type="ECO:0000256" key="4">
    <source>
        <dbReference type="ARBA" id="ARBA00022801"/>
    </source>
</evidence>
<feature type="active site" description="Proton donor/acceptor" evidence="7">
    <location>
        <position position="210"/>
    </location>
</feature>
<dbReference type="GO" id="GO:0016020">
    <property type="term" value="C:membrane"/>
    <property type="evidence" value="ECO:0007669"/>
    <property type="project" value="UniProtKB-SubCell"/>
</dbReference>
<keyword evidence="6" id="KW-0472">Membrane</keyword>
<keyword evidence="10" id="KW-1185">Reference proteome</keyword>
<feature type="domain" description="Peptidase S49" evidence="8">
    <location>
        <begin position="143"/>
        <end position="291"/>
    </location>
</feature>
<dbReference type="Proteomes" id="UP000485058">
    <property type="component" value="Unassembled WGS sequence"/>
</dbReference>
<feature type="domain" description="Peptidase S49" evidence="8">
    <location>
        <begin position="404"/>
        <end position="553"/>
    </location>
</feature>
<dbReference type="PIRSF" id="PIRSF001217">
    <property type="entry name" value="Protease_4_SppA"/>
    <property type="match status" value="1"/>
</dbReference>
<dbReference type="GO" id="GO:0008236">
    <property type="term" value="F:serine-type peptidase activity"/>
    <property type="evidence" value="ECO:0007669"/>
    <property type="project" value="UniProtKB-KW"/>
</dbReference>
<dbReference type="GO" id="GO:0006465">
    <property type="term" value="P:signal peptide processing"/>
    <property type="evidence" value="ECO:0007669"/>
    <property type="project" value="InterPro"/>
</dbReference>
<gene>
    <name evidence="9" type="ORF">HaLaN_19841</name>
</gene>
<comment type="caution">
    <text evidence="9">The sequence shown here is derived from an EMBL/GenBank/DDBJ whole genome shotgun (WGS) entry which is preliminary data.</text>
</comment>
<dbReference type="InterPro" id="IPR004634">
    <property type="entry name" value="Pept_S49_pIV"/>
</dbReference>
<sequence>MLSALPCNEVAAAAAAEVAQPALPPAPGALQTNKTHSPSLPDLELKWEEPSAGEKFWTSFKLAFALPWRRFKDKSVLAIKIEGDIPDQSKSWVEQGSSVPQLCEGLRKAALDPRVSGLAIEVGPLGVGYAKLQEIRRYISYFKASGKFTVAYMKQAGEKEYYLASACKEVYAPPTASISLRGFVVGGTFLRGVFDKVGVEPQVQRIGAYKSAGDQLLRSSMSEAQREQLGALLEDTYDEFVRTVALARGKSEQEVKELLDSGLFDIAKFAEAGWLDGLKYEDELIEDLKQRTTPDAKPEKPLRKVSRGLVAVTAEEIGIRKIASVNPSAYGLRGKKRVVVLRTAGAIVGRSTGTGATITPDSLIPVLRSLAKDKGVAAVILRVDSPGGDALASDLMWREIKKLGEKKPVIASMADVAASGGYYLSMAAHKIVAEPLTITGSIGVVTGKFNLAELYGKIGYAKELISRGKYAQVLADNRPFNTEEADLFAASAQHAYESFRDKAAASRGMSIPAMQEVAQGRVWTGRDALQRGLVDALGGVHAAVELAKAAAGIEAGEKVAVQEV</sequence>
<dbReference type="Gene3D" id="3.90.226.10">
    <property type="entry name" value="2-enoyl-CoA Hydratase, Chain A, domain 1"/>
    <property type="match status" value="3"/>
</dbReference>
<dbReference type="NCBIfam" id="TIGR00706">
    <property type="entry name" value="SppA_dom"/>
    <property type="match status" value="1"/>
</dbReference>
<dbReference type="Pfam" id="PF01343">
    <property type="entry name" value="Peptidase_S49"/>
    <property type="match status" value="2"/>
</dbReference>
<comment type="subcellular location">
    <subcellularLocation>
        <location evidence="1">Membrane</location>
    </subcellularLocation>
</comment>
<evidence type="ECO:0000259" key="8">
    <source>
        <dbReference type="Pfam" id="PF01343"/>
    </source>
</evidence>
<keyword evidence="4" id="KW-0378">Hydrolase</keyword>
<dbReference type="PANTHER" id="PTHR33209:SF1">
    <property type="entry name" value="PEPTIDASE S49 DOMAIN-CONTAINING PROTEIN"/>
    <property type="match status" value="1"/>
</dbReference>
<dbReference type="InterPro" id="IPR047217">
    <property type="entry name" value="S49_SppA_67K_type_N"/>
</dbReference>
<dbReference type="InterPro" id="IPR047272">
    <property type="entry name" value="S49_SppA_C"/>
</dbReference>
<name>A0A699ZUJ9_HAELA</name>
<evidence type="ECO:0000256" key="7">
    <source>
        <dbReference type="PIRSR" id="PIRSR001217-1"/>
    </source>
</evidence>
<keyword evidence="5" id="KW-0720">Serine protease</keyword>
<dbReference type="CDD" id="cd07023">
    <property type="entry name" value="S49_Sppa_N_C"/>
    <property type="match status" value="1"/>
</dbReference>
<dbReference type="InterPro" id="IPR004635">
    <property type="entry name" value="Pept_S49_SppA"/>
</dbReference>